<feature type="region of interest" description="Disordered" evidence="2">
    <location>
        <begin position="894"/>
        <end position="920"/>
    </location>
</feature>
<proteinExistence type="inferred from homology"/>
<feature type="domain" description="RNB" evidence="3">
    <location>
        <begin position="366"/>
        <end position="742"/>
    </location>
</feature>
<dbReference type="GO" id="GO:0006402">
    <property type="term" value="P:mRNA catabolic process"/>
    <property type="evidence" value="ECO:0007669"/>
    <property type="project" value="TreeGrafter"/>
</dbReference>
<dbReference type="STRING" id="41875.K8EB72"/>
<evidence type="ECO:0000259" key="3">
    <source>
        <dbReference type="SMART" id="SM00955"/>
    </source>
</evidence>
<dbReference type="InterPro" id="IPR001900">
    <property type="entry name" value="RNase_II/R"/>
</dbReference>
<sequence length="1009" mass="113984">MNVMGKEDDDDDALLTAKNNDDDASMKSLVKSLFEGVLRVNPHDPSEAYVSVSFLPVDVKFRLFHDNNDDHQDEDVKKKKKIFAVDQDKILFTLESPIEWLRQELREKSEAKSRRERRPGSTSGRQQRRGTTSGTTSLVEMMEKCSIRGSEESVKRFENLYKSCVRGTEEEVQKAYEGACRFFSSNSSNSNGSGSNKNNGDGIEEIELLRPIGTVVKIIEPSPKRTRLVGYIVDEKRNNTNSNTNSKNKSKKSFRLKPTDSRMPTCDIDASLSELKDLENVPENVIVFASMIDTDGTAKGALSRACSVERIIGPSDSIETHTAKIILENDIKDEPFTDEVLACLPKEWNDDNGIELENEDEKEPARKDFRSDIGTCTIDPETARDLDDSLFATRIDKNTIRVCVHIADVSHFVQPNTALDEEALIRATSNYLCDRVVPMLPRLLSEIACSLNPGVDRYAMSCEWIIRESDGKILEEWFGRSVMRSRAKLSYGDAQRMLDAFDASMTDEAIVNVEKEKVSGEGKIEQSSKDNVLLEVVKSVRLLRSVAKTLRENRVENGSVRLDQAKIGFEIDQETKLPKRAFQYELRESNRVIEDLMLLANRRVAKRIADYFPNVALLRLHPPPNEKKMFELREFAQANGLNDFDCSTSGALHRSLERLRETVRRTDETMNNGGVNAIYEIINLLATKPMQLAQYFCTGQLPEEESWRHYALAFDRYTHFTSPIRRYPDILVHRLLRASLVVEEQEKNKKKQKNKMMSFFSKKKSSDDVVVKKSNKLVDYLLPTSTSSCIQIATQCNIKKASAKVAQDEHSFVYFCYHLARNPTVTLAIARIVGRKHLACFLPEFGFEVKVEIGNKRHLTTKQSAGTHNPTMVSIEFEASSESANEAAQKLIELGENGSEKDKHADEDETENEEEGKQNSVSWIERTKLLKKARGLSGAFLNLTRLEEERVLMALSSDSTEKIISKDAVGALPMRIRPADQVLVVLTGKFGEKKPEIVANLVINNPLFA</sequence>
<dbReference type="Proteomes" id="UP000198341">
    <property type="component" value="Chromosome 2"/>
</dbReference>
<dbReference type="SUPFAM" id="SSF50249">
    <property type="entry name" value="Nucleic acid-binding proteins"/>
    <property type="match status" value="1"/>
</dbReference>
<dbReference type="GO" id="GO:0000175">
    <property type="term" value="F:3'-5'-RNA exonuclease activity"/>
    <property type="evidence" value="ECO:0007669"/>
    <property type="project" value="TreeGrafter"/>
</dbReference>
<organism evidence="4 5">
    <name type="scientific">Bathycoccus prasinos</name>
    <dbReference type="NCBI Taxonomy" id="41875"/>
    <lineage>
        <taxon>Eukaryota</taxon>
        <taxon>Viridiplantae</taxon>
        <taxon>Chlorophyta</taxon>
        <taxon>Mamiellophyceae</taxon>
        <taxon>Mamiellales</taxon>
        <taxon>Bathycoccaceae</taxon>
        <taxon>Bathycoccus</taxon>
    </lineage>
</organism>
<dbReference type="GeneID" id="19017666"/>
<dbReference type="InterPro" id="IPR022966">
    <property type="entry name" value="RNase_II/R_CS"/>
</dbReference>
<comment type="similarity">
    <text evidence="1">Belongs to the RNR ribonuclease family.</text>
</comment>
<gene>
    <name evidence="4" type="ORF">Bathy02g05510</name>
</gene>
<dbReference type="PROSITE" id="PS01175">
    <property type="entry name" value="RIBONUCLEASE_II"/>
    <property type="match status" value="1"/>
</dbReference>
<dbReference type="PANTHER" id="PTHR23355">
    <property type="entry name" value="RIBONUCLEASE"/>
    <property type="match status" value="1"/>
</dbReference>
<dbReference type="RefSeq" id="XP_007514799.1">
    <property type="nucleotide sequence ID" value="XM_007514737.1"/>
</dbReference>
<evidence type="ECO:0000256" key="2">
    <source>
        <dbReference type="SAM" id="MobiDB-lite"/>
    </source>
</evidence>
<protein>
    <submittedName>
        <fullName evidence="4">Ribonuclease R</fullName>
    </submittedName>
</protein>
<feature type="region of interest" description="Disordered" evidence="2">
    <location>
        <begin position="237"/>
        <end position="260"/>
    </location>
</feature>
<dbReference type="PANTHER" id="PTHR23355:SF9">
    <property type="entry name" value="DIS3-LIKE EXONUCLEASE 2"/>
    <property type="match status" value="1"/>
</dbReference>
<dbReference type="OrthoDB" id="372421at2759"/>
<dbReference type="EMBL" id="FO082277">
    <property type="protein sequence ID" value="CCO15039.1"/>
    <property type="molecule type" value="Genomic_DNA"/>
</dbReference>
<evidence type="ECO:0000313" key="5">
    <source>
        <dbReference type="Proteomes" id="UP000198341"/>
    </source>
</evidence>
<dbReference type="InterPro" id="IPR050180">
    <property type="entry name" value="RNR_Ribonuclease"/>
</dbReference>
<evidence type="ECO:0000256" key="1">
    <source>
        <dbReference type="RuleBase" id="RU003901"/>
    </source>
</evidence>
<dbReference type="GO" id="GO:0003723">
    <property type="term" value="F:RNA binding"/>
    <property type="evidence" value="ECO:0007669"/>
    <property type="project" value="InterPro"/>
</dbReference>
<dbReference type="Pfam" id="PF00773">
    <property type="entry name" value="RNB"/>
    <property type="match status" value="1"/>
</dbReference>
<feature type="compositionally biased region" description="Low complexity" evidence="2">
    <location>
        <begin position="120"/>
        <end position="137"/>
    </location>
</feature>
<accession>K8EB72</accession>
<evidence type="ECO:0000313" key="4">
    <source>
        <dbReference type="EMBL" id="CCO15039.1"/>
    </source>
</evidence>
<dbReference type="AlphaFoldDB" id="K8EB72"/>
<keyword evidence="5" id="KW-1185">Reference proteome</keyword>
<dbReference type="KEGG" id="bpg:Bathy02g05510"/>
<reference evidence="4 5" key="1">
    <citation type="submission" date="2011-10" db="EMBL/GenBank/DDBJ databases">
        <authorList>
            <person name="Genoscope - CEA"/>
        </authorList>
    </citation>
    <scope>NUCLEOTIDE SEQUENCE [LARGE SCALE GENOMIC DNA]</scope>
    <source>
        <strain evidence="4 5">RCC 1105</strain>
    </source>
</reference>
<name>K8EB72_9CHLO</name>
<dbReference type="GO" id="GO:0000932">
    <property type="term" value="C:P-body"/>
    <property type="evidence" value="ECO:0007669"/>
    <property type="project" value="TreeGrafter"/>
</dbReference>
<feature type="region of interest" description="Disordered" evidence="2">
    <location>
        <begin position="1"/>
        <end position="20"/>
    </location>
</feature>
<dbReference type="InterPro" id="IPR012340">
    <property type="entry name" value="NA-bd_OB-fold"/>
</dbReference>
<dbReference type="eggNOG" id="KOG2102">
    <property type="taxonomic scope" value="Eukaryota"/>
</dbReference>
<dbReference type="SMART" id="SM00955">
    <property type="entry name" value="RNB"/>
    <property type="match status" value="1"/>
</dbReference>
<feature type="region of interest" description="Disordered" evidence="2">
    <location>
        <begin position="107"/>
        <end position="138"/>
    </location>
</feature>